<dbReference type="OrthoDB" id="2615105at2759"/>
<dbReference type="RefSeq" id="XP_005717917.1">
    <property type="nucleotide sequence ID" value="XM_005717860.1"/>
</dbReference>
<dbReference type="EMBL" id="HG001894">
    <property type="protein sequence ID" value="CDF38048.1"/>
    <property type="molecule type" value="Genomic_DNA"/>
</dbReference>
<dbReference type="PRINTS" id="PR00320">
    <property type="entry name" value="GPROTEINBRPT"/>
</dbReference>
<dbReference type="Proteomes" id="UP000012073">
    <property type="component" value="Unassembled WGS sequence"/>
</dbReference>
<evidence type="ECO:0000256" key="1">
    <source>
        <dbReference type="ARBA" id="ARBA00022574"/>
    </source>
</evidence>
<evidence type="ECO:0000256" key="2">
    <source>
        <dbReference type="ARBA" id="ARBA00022737"/>
    </source>
</evidence>
<organism evidence="4 5">
    <name type="scientific">Chondrus crispus</name>
    <name type="common">Carrageen Irish moss</name>
    <name type="synonym">Polymorpha crispa</name>
    <dbReference type="NCBI Taxonomy" id="2769"/>
    <lineage>
        <taxon>Eukaryota</taxon>
        <taxon>Rhodophyta</taxon>
        <taxon>Florideophyceae</taxon>
        <taxon>Rhodymeniophycidae</taxon>
        <taxon>Gigartinales</taxon>
        <taxon>Gigartinaceae</taxon>
        <taxon>Chondrus</taxon>
    </lineage>
</organism>
<dbReference type="KEGG" id="ccp:CHC_T00008433001"/>
<dbReference type="PANTHER" id="PTHR19879:SF9">
    <property type="entry name" value="TRANSCRIPTION INITIATION FACTOR TFIID SUBUNIT 5"/>
    <property type="match status" value="1"/>
</dbReference>
<dbReference type="InterPro" id="IPR001680">
    <property type="entry name" value="WD40_rpt"/>
</dbReference>
<dbReference type="GeneID" id="17325634"/>
<dbReference type="SMART" id="SM00320">
    <property type="entry name" value="WD40"/>
    <property type="match status" value="5"/>
</dbReference>
<dbReference type="AlphaFoldDB" id="R7QJZ3"/>
<dbReference type="Gene3D" id="2.130.10.10">
    <property type="entry name" value="YVTN repeat-like/Quinoprotein amine dehydrogenase"/>
    <property type="match status" value="1"/>
</dbReference>
<name>R7QJZ3_CHOCR</name>
<evidence type="ECO:0000256" key="3">
    <source>
        <dbReference type="PROSITE-ProRule" id="PRU00221"/>
    </source>
</evidence>
<dbReference type="CDD" id="cd00200">
    <property type="entry name" value="WD40"/>
    <property type="match status" value="1"/>
</dbReference>
<dbReference type="InterPro" id="IPR015943">
    <property type="entry name" value="WD40/YVTN_repeat-like_dom_sf"/>
</dbReference>
<dbReference type="OMA" id="GQSLMDP"/>
<reference evidence="5" key="1">
    <citation type="journal article" date="2013" name="Proc. Natl. Acad. Sci. U.S.A.">
        <title>Genome structure and metabolic features in the red seaweed Chondrus crispus shed light on evolution of the Archaeplastida.</title>
        <authorList>
            <person name="Collen J."/>
            <person name="Porcel B."/>
            <person name="Carre W."/>
            <person name="Ball S.G."/>
            <person name="Chaparro C."/>
            <person name="Tonon T."/>
            <person name="Barbeyron T."/>
            <person name="Michel G."/>
            <person name="Noel B."/>
            <person name="Valentin K."/>
            <person name="Elias M."/>
            <person name="Artiguenave F."/>
            <person name="Arun A."/>
            <person name="Aury J.M."/>
            <person name="Barbosa-Neto J.F."/>
            <person name="Bothwell J.H."/>
            <person name="Bouget F.Y."/>
            <person name="Brillet L."/>
            <person name="Cabello-Hurtado F."/>
            <person name="Capella-Gutierrez S."/>
            <person name="Charrier B."/>
            <person name="Cladiere L."/>
            <person name="Cock J.M."/>
            <person name="Coelho S.M."/>
            <person name="Colleoni C."/>
            <person name="Czjzek M."/>
            <person name="Da Silva C."/>
            <person name="Delage L."/>
            <person name="Denoeud F."/>
            <person name="Deschamps P."/>
            <person name="Dittami S.M."/>
            <person name="Gabaldon T."/>
            <person name="Gachon C.M."/>
            <person name="Groisillier A."/>
            <person name="Herve C."/>
            <person name="Jabbari K."/>
            <person name="Katinka M."/>
            <person name="Kloareg B."/>
            <person name="Kowalczyk N."/>
            <person name="Labadie K."/>
            <person name="Leblanc C."/>
            <person name="Lopez P.J."/>
            <person name="McLachlan D.H."/>
            <person name="Meslet-Cladiere L."/>
            <person name="Moustafa A."/>
            <person name="Nehr Z."/>
            <person name="Nyvall Collen P."/>
            <person name="Panaud O."/>
            <person name="Partensky F."/>
            <person name="Poulain J."/>
            <person name="Rensing S.A."/>
            <person name="Rousvoal S."/>
            <person name="Samson G."/>
            <person name="Symeonidi A."/>
            <person name="Weissenbach J."/>
            <person name="Zambounis A."/>
            <person name="Wincker P."/>
            <person name="Boyen C."/>
        </authorList>
    </citation>
    <scope>NUCLEOTIDE SEQUENCE [LARGE SCALE GENOMIC DNA]</scope>
    <source>
        <strain evidence="5">cv. Stackhouse</strain>
    </source>
</reference>
<keyword evidence="2" id="KW-0677">Repeat</keyword>
<dbReference type="InterPro" id="IPR036322">
    <property type="entry name" value="WD40_repeat_dom_sf"/>
</dbReference>
<sequence>MCIGRVTSEVTGENPSVTRATCATFCERKGYVVVGYDDGTVRLWSASERKVLRNFRGHRSGVHCVAISGDGRRVVSGSEDKSVRVWDVGTGAQVGEALVGHTGSVLSVAISGDGRRVVSGSDDKSVRVWDVETGAQVGEALVGHTGYVYSVAMSGDGRRVVSGSDDKSVRLWDVETGAQVGDALLGHTSSVYSVAMSKDGRRVVSGSDDKSVRVWDVERGITLHTGREEDWEEIRSRFLKTADLSTASRARRTSQIFARDERIVQRREDGSEAVLAQLDNGGDMQIDHDHEVAVAGTGHLVAIMKLVV</sequence>
<accession>R7QJZ3</accession>
<dbReference type="PROSITE" id="PS00678">
    <property type="entry name" value="WD_REPEATS_1"/>
    <property type="match status" value="4"/>
</dbReference>
<dbReference type="SUPFAM" id="SSF50978">
    <property type="entry name" value="WD40 repeat-like"/>
    <property type="match status" value="1"/>
</dbReference>
<dbReference type="Gramene" id="CDF38048">
    <property type="protein sequence ID" value="CDF38048"/>
    <property type="gene ID" value="CHC_T00008433001"/>
</dbReference>
<protein>
    <submittedName>
        <fullName evidence="4">WD40-repeat containing protein</fullName>
    </submittedName>
</protein>
<feature type="repeat" description="WD" evidence="3">
    <location>
        <begin position="55"/>
        <end position="96"/>
    </location>
</feature>
<dbReference type="InterPro" id="IPR020472">
    <property type="entry name" value="WD40_PAC1"/>
</dbReference>
<keyword evidence="5" id="KW-1185">Reference proteome</keyword>
<dbReference type="PANTHER" id="PTHR19879">
    <property type="entry name" value="TRANSCRIPTION INITIATION FACTOR TFIID"/>
    <property type="match status" value="1"/>
</dbReference>
<proteinExistence type="predicted"/>
<keyword evidence="1 3" id="KW-0853">WD repeat</keyword>
<dbReference type="Pfam" id="PF00400">
    <property type="entry name" value="WD40"/>
    <property type="match status" value="5"/>
</dbReference>
<dbReference type="PROSITE" id="PS50294">
    <property type="entry name" value="WD_REPEATS_REGION"/>
    <property type="match status" value="4"/>
</dbReference>
<feature type="repeat" description="WD" evidence="3">
    <location>
        <begin position="141"/>
        <end position="182"/>
    </location>
</feature>
<feature type="repeat" description="WD" evidence="3">
    <location>
        <begin position="98"/>
        <end position="139"/>
    </location>
</feature>
<feature type="repeat" description="WD" evidence="3">
    <location>
        <begin position="184"/>
        <end position="225"/>
    </location>
</feature>
<evidence type="ECO:0000313" key="5">
    <source>
        <dbReference type="Proteomes" id="UP000012073"/>
    </source>
</evidence>
<dbReference type="InterPro" id="IPR019775">
    <property type="entry name" value="WD40_repeat_CS"/>
</dbReference>
<dbReference type="PhylomeDB" id="R7QJZ3"/>
<dbReference type="STRING" id="2769.R7QJZ3"/>
<evidence type="ECO:0000313" key="4">
    <source>
        <dbReference type="EMBL" id="CDF38048.1"/>
    </source>
</evidence>
<gene>
    <name evidence="4" type="ORF">CHC_T00008433001</name>
</gene>
<dbReference type="PROSITE" id="PS50082">
    <property type="entry name" value="WD_REPEATS_2"/>
    <property type="match status" value="4"/>
</dbReference>